<dbReference type="AlphaFoldDB" id="A0AAN7UCX0"/>
<keyword evidence="2" id="KW-1185">Reference proteome</keyword>
<evidence type="ECO:0000313" key="2">
    <source>
        <dbReference type="Proteomes" id="UP001305414"/>
    </source>
</evidence>
<sequence>MLATLPATRIFTSLSSGFQATMSSSTLTSPIPIVLIGIHTEIGRPVAEIVRFIQTYEAAQADLPYLLRGEAPPNAPTNSVGSGDYSRPAHAVLFGRGFTQQQAEMLYAQHAASVASPPVLWAAGAEANRKPLPAGVEIPPNVDKIVVPIFKGLLEEWKKKTVEVEGKKEGELVLY</sequence>
<accession>A0AAN7UCX0</accession>
<evidence type="ECO:0000313" key="1">
    <source>
        <dbReference type="EMBL" id="KAK5626619.1"/>
    </source>
</evidence>
<organism evidence="1 2">
    <name type="scientific">Xylaria bambusicola</name>
    <dbReference type="NCBI Taxonomy" id="326684"/>
    <lineage>
        <taxon>Eukaryota</taxon>
        <taxon>Fungi</taxon>
        <taxon>Dikarya</taxon>
        <taxon>Ascomycota</taxon>
        <taxon>Pezizomycotina</taxon>
        <taxon>Sordariomycetes</taxon>
        <taxon>Xylariomycetidae</taxon>
        <taxon>Xylariales</taxon>
        <taxon>Xylariaceae</taxon>
        <taxon>Xylaria</taxon>
    </lineage>
</organism>
<name>A0AAN7UCX0_9PEZI</name>
<dbReference type="Proteomes" id="UP001305414">
    <property type="component" value="Unassembled WGS sequence"/>
</dbReference>
<protein>
    <submittedName>
        <fullName evidence="1">Uncharacterized protein</fullName>
    </submittedName>
</protein>
<dbReference type="EMBL" id="JAWHQM010000004">
    <property type="protein sequence ID" value="KAK5626619.1"/>
    <property type="molecule type" value="Genomic_DNA"/>
</dbReference>
<gene>
    <name evidence="1" type="ORF">RRF57_002334</name>
</gene>
<proteinExistence type="predicted"/>
<comment type="caution">
    <text evidence="1">The sequence shown here is derived from an EMBL/GenBank/DDBJ whole genome shotgun (WGS) entry which is preliminary data.</text>
</comment>
<reference evidence="1 2" key="1">
    <citation type="submission" date="2023-10" db="EMBL/GenBank/DDBJ databases">
        <title>Draft genome sequence of Xylaria bambusicola isolate GMP-LS, the root and basal stem rot pathogen of sugarcane in Indonesia.</title>
        <authorList>
            <person name="Selvaraj P."/>
            <person name="Muralishankar V."/>
            <person name="Muruganantham S."/>
            <person name="Sp S."/>
            <person name="Haryani S."/>
            <person name="Lau K.J.X."/>
            <person name="Naqvi N.I."/>
        </authorList>
    </citation>
    <scope>NUCLEOTIDE SEQUENCE [LARGE SCALE GENOMIC DNA]</scope>
    <source>
        <strain evidence="1">GMP-LS</strain>
    </source>
</reference>